<organism evidence="1 2">
    <name type="scientific">Methylorubrum extorquens (strain ATCC 14718 / DSM 1338 / JCM 2805 / NCIMB 9133 / AM1)</name>
    <name type="common">Methylobacterium extorquens</name>
    <dbReference type="NCBI Taxonomy" id="272630"/>
    <lineage>
        <taxon>Bacteria</taxon>
        <taxon>Pseudomonadati</taxon>
        <taxon>Pseudomonadota</taxon>
        <taxon>Alphaproteobacteria</taxon>
        <taxon>Hyphomicrobiales</taxon>
        <taxon>Methylobacteriaceae</taxon>
        <taxon>Methylorubrum</taxon>
    </lineage>
</organism>
<sequence>MPAEYEPVLADLVNQAAVNIQSQRGLSQREQAAFIREGAGTANCIWLFGRAPAGATQPGLTSVVARGGAMMEAINTGVAPPTALRIYPSIVLDDVGFALWMLAYGDEEESVRAREALLRQDSGAVERIPEHLTLGMQAHTRRLGEALRRRPGKRAPVEIKAAVALADTWSLNTRH</sequence>
<evidence type="ECO:0000313" key="1">
    <source>
        <dbReference type="EMBL" id="ACS39119.1"/>
    </source>
</evidence>
<dbReference type="KEGG" id="mea:Mex_1p1255"/>
<reference evidence="1 2" key="1">
    <citation type="journal article" date="2009" name="PLoS ONE">
        <title>Methylobacterium genome sequences: a reference blueprint to investigate microbial metabolism of C1 compounds from natural and industrial sources.</title>
        <authorList>
            <person name="Vuilleumier S."/>
            <person name="Chistoserdova L."/>
            <person name="Lee M.-C."/>
            <person name="Bringel F."/>
            <person name="Lajus A."/>
            <person name="Zhou Y."/>
            <person name="Gourion B."/>
            <person name="Barbe V."/>
            <person name="Chang J."/>
            <person name="Cruveiller S."/>
            <person name="Dossat C."/>
            <person name="Gillett W."/>
            <person name="Gruffaz C."/>
            <person name="Haugen E."/>
            <person name="Hourcade E."/>
            <person name="Levy R."/>
            <person name="Mangenot S."/>
            <person name="Muller E."/>
            <person name="Nadalig T."/>
            <person name="Pagni M."/>
            <person name="Penny C."/>
            <person name="Peyraud R."/>
            <person name="Robinson D.G."/>
            <person name="Roche D."/>
            <person name="Rouy Z."/>
            <person name="Saenampechek C."/>
            <person name="Salvignol G."/>
            <person name="Vallenet D."/>
            <person name="Wu Z."/>
            <person name="Marx C.J."/>
            <person name="Vorholt J.A."/>
            <person name="Olson M.V."/>
            <person name="Kaul R."/>
            <person name="Weissenbach J."/>
            <person name="Medigue C."/>
            <person name="Lidstrom M.E."/>
        </authorList>
    </citation>
    <scope>NUCLEOTIDE SEQUENCE [LARGE SCALE GENOMIC DNA]</scope>
    <source>
        <strain evidence="2">ATCC 14718 / DSM 1338 / JCM 2805 / NCIMB 9133 / AM1</strain>
    </source>
</reference>
<accession>C5AYK3</accession>
<dbReference type="EMBL" id="CP001510">
    <property type="protein sequence ID" value="ACS39119.1"/>
    <property type="molecule type" value="Genomic_DNA"/>
</dbReference>
<proteinExistence type="predicted"/>
<dbReference type="AlphaFoldDB" id="C5AYK3"/>
<keyword evidence="2" id="KW-1185">Reference proteome</keyword>
<gene>
    <name evidence="1" type="ordered locus">MexAM1_META1p1255</name>
</gene>
<dbReference type="Proteomes" id="UP000009081">
    <property type="component" value="Chromosome"/>
</dbReference>
<name>C5AYK3_METEA</name>
<evidence type="ECO:0000313" key="2">
    <source>
        <dbReference type="Proteomes" id="UP000009081"/>
    </source>
</evidence>
<dbReference type="HOGENOM" id="CLU_1530782_0_0_5"/>
<protein>
    <submittedName>
        <fullName evidence="1">Uncharacterized protein</fullName>
    </submittedName>
</protein>